<gene>
    <name evidence="13" type="ORF">ERS852397_02704</name>
</gene>
<comment type="subunit">
    <text evidence="3">Homodimer.</text>
</comment>
<dbReference type="Gene3D" id="4.10.520.10">
    <property type="entry name" value="IHF-like DNA-binding proteins"/>
    <property type="match status" value="1"/>
</dbReference>
<dbReference type="GO" id="GO:0005829">
    <property type="term" value="C:cytosol"/>
    <property type="evidence" value="ECO:0007669"/>
    <property type="project" value="TreeGrafter"/>
</dbReference>
<comment type="function">
    <text evidence="10">DNA-binding protein that plays a critical role in nucleoid compaction, genome replication and DNA replication and transcription. Binds to both ssDNA and dsDNA with a binding site covering about 15 nucleotides. Displays DNA-supercoiling activity only when associated with the viral DNA topoisomerase 2.</text>
</comment>
<evidence type="ECO:0000256" key="4">
    <source>
        <dbReference type="ARBA" id="ARBA00016145"/>
    </source>
</evidence>
<dbReference type="GO" id="GO:0003677">
    <property type="term" value="F:DNA binding"/>
    <property type="evidence" value="ECO:0007669"/>
    <property type="project" value="UniProtKB-KW"/>
</dbReference>
<comment type="subcellular location">
    <subcellularLocation>
        <location evidence="1">Virion</location>
    </subcellularLocation>
</comment>
<dbReference type="Proteomes" id="UP000095517">
    <property type="component" value="Unassembled WGS sequence"/>
</dbReference>
<evidence type="ECO:0000256" key="2">
    <source>
        <dbReference type="ARBA" id="ARBA00010529"/>
    </source>
</evidence>
<dbReference type="PANTHER" id="PTHR33175:SF13">
    <property type="entry name" value="HISTONE-LIKE PROTEIN"/>
    <property type="match status" value="1"/>
</dbReference>
<keyword evidence="6" id="KW-0426">Late protein</keyword>
<dbReference type="InterPro" id="IPR010992">
    <property type="entry name" value="IHF-like_DNA-bd_dom_sf"/>
</dbReference>
<evidence type="ECO:0000256" key="10">
    <source>
        <dbReference type="ARBA" id="ARBA00046140"/>
    </source>
</evidence>
<evidence type="ECO:0000256" key="9">
    <source>
        <dbReference type="ARBA" id="ARBA00033227"/>
    </source>
</evidence>
<protein>
    <recommendedName>
        <fullName evidence="4">Viral histone-like protein</fullName>
    </recommendedName>
    <alternativeName>
        <fullName evidence="9">DNA-binding protein pA104R</fullName>
    </alternativeName>
    <alternativeName>
        <fullName evidence="8">pA104R</fullName>
    </alternativeName>
</protein>
<feature type="region of interest" description="Disordered" evidence="11">
    <location>
        <begin position="138"/>
        <end position="173"/>
    </location>
</feature>
<dbReference type="GO" id="GO:0006260">
    <property type="term" value="P:DNA replication"/>
    <property type="evidence" value="ECO:0007669"/>
    <property type="project" value="UniProtKB-KW"/>
</dbReference>
<feature type="compositionally biased region" description="Gly residues" evidence="11">
    <location>
        <begin position="142"/>
        <end position="167"/>
    </location>
</feature>
<dbReference type="InterPro" id="IPR005902">
    <property type="entry name" value="HU_DNA-bd_put"/>
</dbReference>
<accession>A0A174HKV4</accession>
<evidence type="ECO:0000313" key="13">
    <source>
        <dbReference type="EMBL" id="CUO74861.1"/>
    </source>
</evidence>
<dbReference type="RefSeq" id="WP_055279352.1">
    <property type="nucleotide sequence ID" value="NZ_CABIXA010000015.1"/>
</dbReference>
<dbReference type="NCBIfam" id="TIGR01201">
    <property type="entry name" value="HU_rel"/>
    <property type="match status" value="1"/>
</dbReference>
<dbReference type="GO" id="GO:0030527">
    <property type="term" value="F:structural constituent of chromatin"/>
    <property type="evidence" value="ECO:0007669"/>
    <property type="project" value="InterPro"/>
</dbReference>
<evidence type="ECO:0000313" key="14">
    <source>
        <dbReference type="Proteomes" id="UP000095517"/>
    </source>
</evidence>
<keyword evidence="7 13" id="KW-0238">DNA-binding</keyword>
<evidence type="ECO:0000256" key="7">
    <source>
        <dbReference type="ARBA" id="ARBA00023125"/>
    </source>
</evidence>
<evidence type="ECO:0000256" key="6">
    <source>
        <dbReference type="ARBA" id="ARBA00022921"/>
    </source>
</evidence>
<dbReference type="InterPro" id="IPR041607">
    <property type="entry name" value="HU-HIG"/>
</dbReference>
<dbReference type="STRING" id="338188.ERS852397_02704"/>
<evidence type="ECO:0000256" key="5">
    <source>
        <dbReference type="ARBA" id="ARBA00022705"/>
    </source>
</evidence>
<evidence type="ECO:0000256" key="8">
    <source>
        <dbReference type="ARBA" id="ARBA00033120"/>
    </source>
</evidence>
<comment type="similarity">
    <text evidence="2">Belongs to the bacterial histone-like protein family.</text>
</comment>
<evidence type="ECO:0000256" key="3">
    <source>
        <dbReference type="ARBA" id="ARBA00011738"/>
    </source>
</evidence>
<feature type="domain" description="HU" evidence="12">
    <location>
        <begin position="1"/>
        <end position="111"/>
    </location>
</feature>
<dbReference type="PANTHER" id="PTHR33175">
    <property type="entry name" value="DNA-BINDING PROTEIN HU"/>
    <property type="match status" value="1"/>
</dbReference>
<dbReference type="Pfam" id="PF18291">
    <property type="entry name" value="HU-HIG"/>
    <property type="match status" value="1"/>
</dbReference>
<dbReference type="AlphaFoldDB" id="A0A174HKV4"/>
<keyword evidence="5" id="KW-0235">DNA replication</keyword>
<reference evidence="13 14" key="1">
    <citation type="submission" date="2015-09" db="EMBL/GenBank/DDBJ databases">
        <authorList>
            <consortium name="Pathogen Informatics"/>
        </authorList>
    </citation>
    <scope>NUCLEOTIDE SEQUENCE [LARGE SCALE GENOMIC DNA]</scope>
    <source>
        <strain evidence="13 14">2789STDY5608840</strain>
    </source>
</reference>
<name>A0A174HKV4_9BACE</name>
<evidence type="ECO:0000256" key="11">
    <source>
        <dbReference type="SAM" id="MobiDB-lite"/>
    </source>
</evidence>
<sequence length="173" mass="17955">MPVLYKPFQSVLEDKNKKKLFHPRVIYTANVTTTQLAKEIAAYSSLSTGDVKNTLDNLVTVAAQHLQASESVTLDGFGTFRMVMKSNGKGVELPEKVSAAQASLTVRFLPNYTKNPDRTTATRSLVTGAKCVRFDLADTSASGGGNSGKPDDGGGSGSGGSGDGGGEAPDPAA</sequence>
<dbReference type="InterPro" id="IPR000119">
    <property type="entry name" value="Hist_DNA-bd"/>
</dbReference>
<dbReference type="SUPFAM" id="SSF47729">
    <property type="entry name" value="IHF-like DNA-binding proteins"/>
    <property type="match status" value="1"/>
</dbReference>
<dbReference type="EMBL" id="CYZH01000015">
    <property type="protein sequence ID" value="CUO74861.1"/>
    <property type="molecule type" value="Genomic_DNA"/>
</dbReference>
<evidence type="ECO:0000256" key="1">
    <source>
        <dbReference type="ARBA" id="ARBA00004328"/>
    </source>
</evidence>
<evidence type="ECO:0000259" key="12">
    <source>
        <dbReference type="Pfam" id="PF18291"/>
    </source>
</evidence>
<organism evidence="13 14">
    <name type="scientific">Bacteroides finegoldii</name>
    <dbReference type="NCBI Taxonomy" id="338188"/>
    <lineage>
        <taxon>Bacteria</taxon>
        <taxon>Pseudomonadati</taxon>
        <taxon>Bacteroidota</taxon>
        <taxon>Bacteroidia</taxon>
        <taxon>Bacteroidales</taxon>
        <taxon>Bacteroidaceae</taxon>
        <taxon>Bacteroides</taxon>
    </lineage>
</organism>
<proteinExistence type="inferred from homology"/>